<sequence>MPQKVAVVTGSNTGIGLAMVRALCKHFGENGVVYLTARNEERGMQAVEVLKKEGLNPRFHLLDVNDVTSMEKLRDDIKTEHGGVDILINNAGILSKFDIPMYEQAVEMTNTNYHGVLLMTNTFLPIIRDGGRVVQLASLMGARTFYDISEELQHRFRDVSTVEEVTGLMNEYIKATKEGDFKTKGWPDLAYGISKIGVAALTKVQGENVSKDKSKKDVLINCCCPGYIRTNMTATHTGEDTKSMISQDQGADTPVYLSLLPAGTNDLQGKFVTKRMVKNYFKDDIRPVTFE</sequence>
<reference evidence="7" key="1">
    <citation type="submission" date="2015-02" db="EMBL/GenBank/DDBJ databases">
        <title>Genome sequencing for Strongylocentrotus purpuratus.</title>
        <authorList>
            <person name="Murali S."/>
            <person name="Liu Y."/>
            <person name="Vee V."/>
            <person name="English A."/>
            <person name="Wang M."/>
            <person name="Skinner E."/>
            <person name="Han Y."/>
            <person name="Muzny D.M."/>
            <person name="Worley K.C."/>
            <person name="Gibbs R.A."/>
        </authorList>
    </citation>
    <scope>NUCLEOTIDE SEQUENCE</scope>
</reference>
<evidence type="ECO:0000256" key="3">
    <source>
        <dbReference type="ARBA" id="ARBA00023002"/>
    </source>
</evidence>
<reference evidence="6" key="2">
    <citation type="submission" date="2021-01" db="UniProtKB">
        <authorList>
            <consortium name="EnsemblMetazoa"/>
        </authorList>
    </citation>
    <scope>IDENTIFICATION</scope>
</reference>
<keyword evidence="7" id="KW-1185">Reference proteome</keyword>
<dbReference type="PANTHER" id="PTHR43963">
    <property type="entry name" value="CARBONYL REDUCTASE 1-RELATED"/>
    <property type="match status" value="1"/>
</dbReference>
<proteinExistence type="inferred from homology"/>
<dbReference type="SUPFAM" id="SSF51735">
    <property type="entry name" value="NAD(P)-binding Rossmann-fold domains"/>
    <property type="match status" value="1"/>
</dbReference>
<dbReference type="Gene3D" id="3.40.50.720">
    <property type="entry name" value="NAD(P)-binding Rossmann-like Domain"/>
    <property type="match status" value="1"/>
</dbReference>
<dbReference type="OMA" id="SINCVHP"/>
<evidence type="ECO:0000256" key="2">
    <source>
        <dbReference type="ARBA" id="ARBA00022857"/>
    </source>
</evidence>
<dbReference type="GO" id="GO:0004090">
    <property type="term" value="F:carbonyl reductase (NADPH) activity"/>
    <property type="evidence" value="ECO:0000318"/>
    <property type="project" value="GO_Central"/>
</dbReference>
<dbReference type="PANTHER" id="PTHR43963:SF4">
    <property type="entry name" value="CARBONYL REDUCTASE (NADPH)"/>
    <property type="match status" value="1"/>
</dbReference>
<protein>
    <recommendedName>
        <fullName evidence="4">carbonyl reductase (NADPH)</fullName>
        <ecNumber evidence="4">1.1.1.184</ecNumber>
    </recommendedName>
</protein>
<dbReference type="EnsemblMetazoa" id="XM_774962">
    <property type="protein sequence ID" value="XP_780055"/>
    <property type="gene ID" value="LOC574612"/>
</dbReference>
<evidence type="ECO:0000313" key="6">
    <source>
        <dbReference type="EnsemblMetazoa" id="XP_780055"/>
    </source>
</evidence>
<dbReference type="RefSeq" id="XP_780055.3">
    <property type="nucleotide sequence ID" value="XM_774962.5"/>
</dbReference>
<keyword evidence="2" id="KW-0521">NADP</keyword>
<dbReference type="InterPro" id="IPR002347">
    <property type="entry name" value="SDR_fam"/>
</dbReference>
<dbReference type="Pfam" id="PF00106">
    <property type="entry name" value="adh_short"/>
    <property type="match status" value="1"/>
</dbReference>
<comment type="similarity">
    <text evidence="1 5">Belongs to the short-chain dehydrogenases/reductases (SDR) family.</text>
</comment>
<keyword evidence="3" id="KW-0560">Oxidoreductase</keyword>
<name>A0A7M7RCF6_STRPU</name>
<dbReference type="InterPro" id="IPR045313">
    <property type="entry name" value="CBR1-like"/>
</dbReference>
<evidence type="ECO:0000256" key="4">
    <source>
        <dbReference type="ARBA" id="ARBA00026118"/>
    </source>
</evidence>
<evidence type="ECO:0000256" key="5">
    <source>
        <dbReference type="RuleBase" id="RU000363"/>
    </source>
</evidence>
<dbReference type="EC" id="1.1.1.184" evidence="4"/>
<evidence type="ECO:0000256" key="1">
    <source>
        <dbReference type="ARBA" id="ARBA00006484"/>
    </source>
</evidence>
<dbReference type="PRINTS" id="PR00080">
    <property type="entry name" value="SDRFAMILY"/>
</dbReference>
<dbReference type="PRINTS" id="PR00081">
    <property type="entry name" value="GDHRDH"/>
</dbReference>
<dbReference type="Proteomes" id="UP000007110">
    <property type="component" value="Unassembled WGS sequence"/>
</dbReference>
<dbReference type="InParanoid" id="A0A7M7RCF6"/>
<dbReference type="InterPro" id="IPR036291">
    <property type="entry name" value="NAD(P)-bd_dom_sf"/>
</dbReference>
<dbReference type="GeneID" id="574612"/>
<dbReference type="KEGG" id="spu:574612"/>
<dbReference type="AlphaFoldDB" id="A0A7M7RCF6"/>
<evidence type="ECO:0000313" key="7">
    <source>
        <dbReference type="Proteomes" id="UP000007110"/>
    </source>
</evidence>
<organism evidence="6 7">
    <name type="scientific">Strongylocentrotus purpuratus</name>
    <name type="common">Purple sea urchin</name>
    <dbReference type="NCBI Taxonomy" id="7668"/>
    <lineage>
        <taxon>Eukaryota</taxon>
        <taxon>Metazoa</taxon>
        <taxon>Echinodermata</taxon>
        <taxon>Eleutherozoa</taxon>
        <taxon>Echinozoa</taxon>
        <taxon>Echinoidea</taxon>
        <taxon>Euechinoidea</taxon>
        <taxon>Echinacea</taxon>
        <taxon>Camarodonta</taxon>
        <taxon>Echinidea</taxon>
        <taxon>Strongylocentrotidae</taxon>
        <taxon>Strongylocentrotus</taxon>
    </lineage>
</organism>
<dbReference type="OrthoDB" id="7289984at2759"/>
<dbReference type="CDD" id="cd05324">
    <property type="entry name" value="carb_red_PTCR-like_SDR_c"/>
    <property type="match status" value="1"/>
</dbReference>
<accession>A0A7M7RCF6</accession>